<dbReference type="PANTHER" id="PTHR11474:SF125">
    <property type="entry name" value="N-ACETYL-6-HYDROXYTRYPTOPHAN OXIDASE IVOB-RELATED"/>
    <property type="match status" value="1"/>
</dbReference>
<keyword evidence="1" id="KW-0479">Metal-binding</keyword>
<dbReference type="PRINTS" id="PR00092">
    <property type="entry name" value="TYROSINASE"/>
</dbReference>
<evidence type="ECO:0000259" key="3">
    <source>
        <dbReference type="PROSITE" id="PS00497"/>
    </source>
</evidence>
<dbReference type="InterPro" id="IPR008922">
    <property type="entry name" value="Di-copper_centre_dom_sf"/>
</dbReference>
<dbReference type="Gene3D" id="1.10.1280.10">
    <property type="entry name" value="Di-copper center containing domain from catechol oxidase"/>
    <property type="match status" value="1"/>
</dbReference>
<name>A0A3M7MDQ3_9PLEO</name>
<reference evidence="5 6" key="1">
    <citation type="journal article" date="2014" name="PLoS ONE">
        <title>De novo Genome Assembly of the Fungal Plant Pathogen Pyrenophora semeniperda.</title>
        <authorList>
            <person name="Soliai M.M."/>
            <person name="Meyer S.E."/>
            <person name="Udall J.A."/>
            <person name="Elzinga D.E."/>
            <person name="Hermansen R.A."/>
            <person name="Bodily P.M."/>
            <person name="Hart A.A."/>
            <person name="Coleman C.E."/>
        </authorList>
    </citation>
    <scope>NUCLEOTIDE SEQUENCE [LARGE SCALE GENOMIC DNA]</scope>
    <source>
        <strain evidence="5 6">CCB06</strain>
        <tissue evidence="5">Mycelium</tissue>
    </source>
</reference>
<accession>A0A3M7MDQ3</accession>
<keyword evidence="2" id="KW-0560">Oxidoreductase</keyword>
<feature type="domain" description="Tyrosinase copper-binding" evidence="3">
    <location>
        <begin position="126"/>
        <end position="143"/>
    </location>
</feature>
<evidence type="ECO:0000256" key="2">
    <source>
        <dbReference type="ARBA" id="ARBA00023002"/>
    </source>
</evidence>
<dbReference type="PROSITE" id="PS00497">
    <property type="entry name" value="TYROSINASE_1"/>
    <property type="match status" value="1"/>
</dbReference>
<dbReference type="GO" id="GO:0046872">
    <property type="term" value="F:metal ion binding"/>
    <property type="evidence" value="ECO:0007669"/>
    <property type="project" value="UniProtKB-KW"/>
</dbReference>
<dbReference type="GO" id="GO:0016491">
    <property type="term" value="F:oxidoreductase activity"/>
    <property type="evidence" value="ECO:0007669"/>
    <property type="project" value="UniProtKB-KW"/>
</dbReference>
<dbReference type="PANTHER" id="PTHR11474">
    <property type="entry name" value="TYROSINASE FAMILY MEMBER"/>
    <property type="match status" value="1"/>
</dbReference>
<dbReference type="PROSITE" id="PS00498">
    <property type="entry name" value="TYROSINASE_2"/>
    <property type="match status" value="1"/>
</dbReference>
<sequence>MALASALPAVEGPSPAVSFDNRQNVSPRVVGEKILEADVYAGTAADNQQIYQSTQKLDQFKKCNPSNIAVRKEWATFSTREKKNYIKAVQCLSRLPAKTPKSECPGCQNRYDDFVAVHIKQTFSIHNTGNFFSFHRLFTWAFEQTLRKECGYKGYQPYYNWPRWSDDPSKSPALDGSATSMSGNGAPGCSNQTFYGVPTNDAPEIKIPKGNGGGCVTSGPFKDWRVNLGPLSTGLSCEPLNPISNFSDPNLGLGYNPRCLKRDISSWVSSQWTNDEQVVDLLNSPDIKTFWYKMQGGNPTFSNNFMGVHTAGHFTIGGDSESDFFASVGDPWFFLHHAQIDRVWWTWQNMEPADRTNAIYGTILLSTPTAPEAKLTDTMTLGYAYAMNSTIADAMSTMGGPFCYTYI</sequence>
<evidence type="ECO:0000313" key="6">
    <source>
        <dbReference type="Proteomes" id="UP000265663"/>
    </source>
</evidence>
<proteinExistence type="predicted"/>
<feature type="domain" description="Tyrosinase copper-binding" evidence="4">
    <location>
        <begin position="330"/>
        <end position="341"/>
    </location>
</feature>
<dbReference type="EMBL" id="KE747833">
    <property type="protein sequence ID" value="RMZ72598.1"/>
    <property type="molecule type" value="Genomic_DNA"/>
</dbReference>
<dbReference type="Proteomes" id="UP000265663">
    <property type="component" value="Unassembled WGS sequence"/>
</dbReference>
<gene>
    <name evidence="5" type="ORF">GMOD_00007607</name>
</gene>
<keyword evidence="6" id="KW-1185">Reference proteome</keyword>
<dbReference type="InterPro" id="IPR050316">
    <property type="entry name" value="Tyrosinase/Hemocyanin"/>
</dbReference>
<dbReference type="Pfam" id="PF00264">
    <property type="entry name" value="Tyrosinase"/>
    <property type="match status" value="1"/>
</dbReference>
<dbReference type="SUPFAM" id="SSF48056">
    <property type="entry name" value="Di-copper centre-containing domain"/>
    <property type="match status" value="1"/>
</dbReference>
<dbReference type="AlphaFoldDB" id="A0A3M7MDQ3"/>
<dbReference type="OrthoDB" id="6132182at2759"/>
<evidence type="ECO:0000256" key="1">
    <source>
        <dbReference type="ARBA" id="ARBA00022723"/>
    </source>
</evidence>
<protein>
    <submittedName>
        <fullName evidence="5">Tyrosinase</fullName>
    </submittedName>
</protein>
<evidence type="ECO:0000313" key="5">
    <source>
        <dbReference type="EMBL" id="RMZ72598.1"/>
    </source>
</evidence>
<organism evidence="5 6">
    <name type="scientific">Pyrenophora seminiperda CCB06</name>
    <dbReference type="NCBI Taxonomy" id="1302712"/>
    <lineage>
        <taxon>Eukaryota</taxon>
        <taxon>Fungi</taxon>
        <taxon>Dikarya</taxon>
        <taxon>Ascomycota</taxon>
        <taxon>Pezizomycotina</taxon>
        <taxon>Dothideomycetes</taxon>
        <taxon>Pleosporomycetidae</taxon>
        <taxon>Pleosporales</taxon>
        <taxon>Pleosporineae</taxon>
        <taxon>Pleosporaceae</taxon>
        <taxon>Pyrenophora</taxon>
    </lineage>
</organism>
<evidence type="ECO:0000259" key="4">
    <source>
        <dbReference type="PROSITE" id="PS00498"/>
    </source>
</evidence>
<dbReference type="InterPro" id="IPR002227">
    <property type="entry name" value="Tyrosinase_Cu-bd"/>
</dbReference>